<evidence type="ECO:0000256" key="1">
    <source>
        <dbReference type="ARBA" id="ARBA00004418"/>
    </source>
</evidence>
<evidence type="ECO:0000313" key="13">
    <source>
        <dbReference type="Proteomes" id="UP000516072"/>
    </source>
</evidence>
<comment type="subcellular location">
    <subcellularLocation>
        <location evidence="1">Periplasm</location>
    </subcellularLocation>
</comment>
<feature type="binding site" description="covalent" evidence="8">
    <location>
        <position position="37"/>
    </location>
    <ligand>
        <name>heme c</name>
        <dbReference type="ChEBI" id="CHEBI:61717"/>
        <label>1</label>
    </ligand>
</feature>
<dbReference type="GO" id="GO:0042597">
    <property type="term" value="C:periplasmic space"/>
    <property type="evidence" value="ECO:0007669"/>
    <property type="project" value="UniProtKB-SubCell"/>
</dbReference>
<keyword evidence="13" id="KW-1185">Reference proteome</keyword>
<evidence type="ECO:0000256" key="8">
    <source>
        <dbReference type="PIRSR" id="PIRSR000005-1"/>
    </source>
</evidence>
<comment type="PTM">
    <text evidence="8">Binds 2 heme c groups covalently per subunit.</text>
</comment>
<accession>A0A7G1QBA7</accession>
<dbReference type="Proteomes" id="UP000516072">
    <property type="component" value="Chromosome"/>
</dbReference>
<keyword evidence="2" id="KW-0813">Transport</keyword>
<dbReference type="Pfam" id="PF00034">
    <property type="entry name" value="Cytochrom_C"/>
    <property type="match status" value="2"/>
</dbReference>
<feature type="binding site" description="axial binding residue" evidence="9">
    <location>
        <position position="41"/>
    </location>
    <ligand>
        <name>heme c</name>
        <dbReference type="ChEBI" id="CHEBI:61717"/>
        <label>1</label>
    </ligand>
    <ligandPart>
        <name>Fe</name>
        <dbReference type="ChEBI" id="CHEBI:18248"/>
    </ligandPart>
</feature>
<dbReference type="InterPro" id="IPR009056">
    <property type="entry name" value="Cyt_c-like_dom"/>
</dbReference>
<gene>
    <name evidence="12" type="primary">cycA</name>
    <name evidence="12" type="ORF">NSCAC_1390</name>
</gene>
<feature type="binding site" description="covalent" evidence="8">
    <location>
        <position position="40"/>
    </location>
    <ligand>
        <name>heme c</name>
        <dbReference type="ChEBI" id="CHEBI:61717"/>
        <label>1</label>
    </ligand>
</feature>
<feature type="domain" description="Cytochrome c" evidence="11">
    <location>
        <begin position="25"/>
        <end position="103"/>
    </location>
</feature>
<feature type="chain" id="PRO_5028898791" evidence="10">
    <location>
        <begin position="21"/>
        <end position="206"/>
    </location>
</feature>
<dbReference type="EMBL" id="LR778175">
    <property type="protein sequence ID" value="CAB1276878.1"/>
    <property type="molecule type" value="Genomic_DNA"/>
</dbReference>
<evidence type="ECO:0000256" key="4">
    <source>
        <dbReference type="ARBA" id="ARBA00022723"/>
    </source>
</evidence>
<dbReference type="GO" id="GO:0020037">
    <property type="term" value="F:heme binding"/>
    <property type="evidence" value="ECO:0007669"/>
    <property type="project" value="InterPro"/>
</dbReference>
<dbReference type="GO" id="GO:0005506">
    <property type="term" value="F:iron ion binding"/>
    <property type="evidence" value="ECO:0007669"/>
    <property type="project" value="InterPro"/>
</dbReference>
<dbReference type="Gene3D" id="1.10.760.10">
    <property type="entry name" value="Cytochrome c-like domain"/>
    <property type="match status" value="2"/>
</dbReference>
<dbReference type="PIRSF" id="PIRSF000005">
    <property type="entry name" value="Cytochrome_c4"/>
    <property type="match status" value="1"/>
</dbReference>
<feature type="binding site" description="axial binding residue" evidence="9">
    <location>
        <position position="137"/>
    </location>
    <ligand>
        <name>heme c</name>
        <dbReference type="ChEBI" id="CHEBI:61717"/>
        <label>2</label>
    </ligand>
    <ligandPart>
        <name>Fe</name>
        <dbReference type="ChEBI" id="CHEBI:18248"/>
    </ligandPart>
</feature>
<dbReference type="PANTHER" id="PTHR33751:SF9">
    <property type="entry name" value="CYTOCHROME C4"/>
    <property type="match status" value="1"/>
</dbReference>
<keyword evidence="7 9" id="KW-0408">Iron</keyword>
<keyword evidence="3 8" id="KW-0349">Heme</keyword>
<evidence type="ECO:0000256" key="9">
    <source>
        <dbReference type="PIRSR" id="PIRSR000005-2"/>
    </source>
</evidence>
<dbReference type="RefSeq" id="WP_197744077.1">
    <property type="nucleotide sequence ID" value="NZ_LR778175.1"/>
</dbReference>
<dbReference type="PROSITE" id="PS51007">
    <property type="entry name" value="CYTC"/>
    <property type="match status" value="2"/>
</dbReference>
<feature type="binding site" description="axial binding residue" evidence="9">
    <location>
        <position position="80"/>
    </location>
    <ligand>
        <name>heme c</name>
        <dbReference type="ChEBI" id="CHEBI:61717"/>
        <label>1</label>
    </ligand>
    <ligandPart>
        <name>Fe</name>
        <dbReference type="ChEBI" id="CHEBI:18248"/>
    </ligandPart>
</feature>
<evidence type="ECO:0000256" key="7">
    <source>
        <dbReference type="ARBA" id="ARBA00023004"/>
    </source>
</evidence>
<evidence type="ECO:0000256" key="10">
    <source>
        <dbReference type="SAM" id="SignalP"/>
    </source>
</evidence>
<proteinExistence type="predicted"/>
<dbReference type="KEGG" id="ntg:NSCAC_1390"/>
<feature type="signal peptide" evidence="10">
    <location>
        <begin position="1"/>
        <end position="20"/>
    </location>
</feature>
<keyword evidence="10" id="KW-0732">Signal</keyword>
<evidence type="ECO:0000256" key="5">
    <source>
        <dbReference type="ARBA" id="ARBA00022764"/>
    </source>
</evidence>
<dbReference type="PANTHER" id="PTHR33751">
    <property type="entry name" value="CBB3-TYPE CYTOCHROME C OXIDASE SUBUNIT FIXP"/>
    <property type="match status" value="1"/>
</dbReference>
<feature type="binding site" description="covalent" evidence="8">
    <location>
        <position position="136"/>
    </location>
    <ligand>
        <name>heme c</name>
        <dbReference type="ChEBI" id="CHEBI:61717"/>
        <label>2</label>
    </ligand>
</feature>
<feature type="binding site" description="covalent" evidence="8">
    <location>
        <position position="133"/>
    </location>
    <ligand>
        <name>heme c</name>
        <dbReference type="ChEBI" id="CHEBI:61717"/>
        <label>2</label>
    </ligand>
</feature>
<dbReference type="InterPro" id="IPR036909">
    <property type="entry name" value="Cyt_c-like_dom_sf"/>
</dbReference>
<dbReference type="AlphaFoldDB" id="A0A7G1QBA7"/>
<dbReference type="InterPro" id="IPR024167">
    <property type="entry name" value="Cytochrome_c4-like"/>
</dbReference>
<evidence type="ECO:0000259" key="11">
    <source>
        <dbReference type="PROSITE" id="PS51007"/>
    </source>
</evidence>
<organism evidence="12 13">
    <name type="scientific">Candidatus Nitrosacidococcus tergens</name>
    <dbReference type="NCBI Taxonomy" id="553981"/>
    <lineage>
        <taxon>Bacteria</taxon>
        <taxon>Pseudomonadati</taxon>
        <taxon>Pseudomonadota</taxon>
        <taxon>Gammaproteobacteria</taxon>
        <taxon>Chromatiales</taxon>
        <taxon>Chromatiaceae</taxon>
        <taxon>Candidatus Nitrosacidococcus</taxon>
    </lineage>
</organism>
<name>A0A7G1QBA7_9GAMM</name>
<reference evidence="12 13" key="1">
    <citation type="submission" date="2020-03" db="EMBL/GenBank/DDBJ databases">
        <authorList>
            <person name="Picone N."/>
        </authorList>
    </citation>
    <scope>NUCLEOTIDE SEQUENCE [LARGE SCALE GENOMIC DNA]</scope>
    <source>
        <strain evidence="12">NSCAC1</strain>
    </source>
</reference>
<sequence>MLRYFVATAAFIFFTASSHAVLVNGNAKVGKDKSVACQSCHGEDGNSESPEFPNLAGQNARYIQKQLEDFKSKARENPIMSPMAEALSDEDIADLAVYFSSQKLKQGQTPDKYLDLGQKVFRRGMKEDNVPACMACHGAFGEGNPAAAFPRISGQNVEYVKAQLKSYRKLERSNDPNQMMEDVTHKITDEEIAAVAHYVNGLSEER</sequence>
<evidence type="ECO:0000313" key="12">
    <source>
        <dbReference type="EMBL" id="CAB1276878.1"/>
    </source>
</evidence>
<feature type="binding site" description="axial binding residue" evidence="9">
    <location>
        <position position="180"/>
    </location>
    <ligand>
        <name>heme c</name>
        <dbReference type="ChEBI" id="CHEBI:61717"/>
        <label>2</label>
    </ligand>
    <ligandPart>
        <name>Fe</name>
        <dbReference type="ChEBI" id="CHEBI:18248"/>
    </ligandPart>
</feature>
<dbReference type="InterPro" id="IPR050597">
    <property type="entry name" value="Cytochrome_c_Oxidase_Subunit"/>
</dbReference>
<keyword evidence="6" id="KW-0249">Electron transport</keyword>
<keyword evidence="4 9" id="KW-0479">Metal-binding</keyword>
<protein>
    <submittedName>
        <fullName evidence="12">Cytochrome c class I</fullName>
    </submittedName>
</protein>
<dbReference type="GO" id="GO:0009055">
    <property type="term" value="F:electron transfer activity"/>
    <property type="evidence" value="ECO:0007669"/>
    <property type="project" value="InterPro"/>
</dbReference>
<evidence type="ECO:0000256" key="6">
    <source>
        <dbReference type="ARBA" id="ARBA00022982"/>
    </source>
</evidence>
<dbReference type="SUPFAM" id="SSF46626">
    <property type="entry name" value="Cytochrome c"/>
    <property type="match status" value="2"/>
</dbReference>
<feature type="domain" description="Cytochrome c" evidence="11">
    <location>
        <begin position="112"/>
        <end position="203"/>
    </location>
</feature>
<evidence type="ECO:0000256" key="3">
    <source>
        <dbReference type="ARBA" id="ARBA00022617"/>
    </source>
</evidence>
<keyword evidence="5" id="KW-0574">Periplasm</keyword>
<evidence type="ECO:0000256" key="2">
    <source>
        <dbReference type="ARBA" id="ARBA00022448"/>
    </source>
</evidence>